<reference evidence="2" key="1">
    <citation type="submission" date="2020-10" db="EMBL/GenBank/DDBJ databases">
        <authorList>
            <person name="Gilroy R."/>
        </authorList>
    </citation>
    <scope>NUCLEOTIDE SEQUENCE</scope>
    <source>
        <strain evidence="2">11300</strain>
    </source>
</reference>
<accession>A0A9D1L7W3</accession>
<dbReference type="InterPro" id="IPR030662">
    <property type="entry name" value="DPH6/MJ0570"/>
</dbReference>
<sequence length="215" mass="24130">MKFVMSYSCGKDSTLALHKMIEMGHEPVALLVMVNIDAGRSYFHGADEKLLDEFSEALGIPMILCQAKGEEYHLKFEAGLMEARKLGAEAACFGDIDIEGNRKWSQDRCLNTGLRWEFPLWHMEREEVVRQIERAGYKCIIKAINNKILPRNLLGRFIGSETAAAIKAYGADACGENGEYHTIAVGGPVFKRPLRYRTGQILDFGDHSVIDINVF</sequence>
<dbReference type="EC" id="6.3.1.14" evidence="2"/>
<dbReference type="AlphaFoldDB" id="A0A9D1L7W3"/>
<dbReference type="NCBIfam" id="TIGR00290">
    <property type="entry name" value="MJ0570_dom"/>
    <property type="match status" value="1"/>
</dbReference>
<name>A0A9D1L7W3_9FIRM</name>
<dbReference type="GO" id="GO:0017178">
    <property type="term" value="F:diphthine-ammonia ligase activity"/>
    <property type="evidence" value="ECO:0007669"/>
    <property type="project" value="UniProtKB-EC"/>
</dbReference>
<dbReference type="PANTHER" id="PTHR12196:SF2">
    <property type="entry name" value="DIPHTHINE--AMMONIA LIGASE"/>
    <property type="match status" value="1"/>
</dbReference>
<dbReference type="GO" id="GO:0017183">
    <property type="term" value="P:protein histidyl modification to diphthamide"/>
    <property type="evidence" value="ECO:0007669"/>
    <property type="project" value="TreeGrafter"/>
</dbReference>
<keyword evidence="2" id="KW-0436">Ligase</keyword>
<reference evidence="2" key="2">
    <citation type="journal article" date="2021" name="PeerJ">
        <title>Extensive microbial diversity within the chicken gut microbiome revealed by metagenomics and culture.</title>
        <authorList>
            <person name="Gilroy R."/>
            <person name="Ravi A."/>
            <person name="Getino M."/>
            <person name="Pursley I."/>
            <person name="Horton D.L."/>
            <person name="Alikhan N.F."/>
            <person name="Baker D."/>
            <person name="Gharbi K."/>
            <person name="Hall N."/>
            <person name="Watson M."/>
            <person name="Adriaenssens E.M."/>
            <person name="Foster-Nyarko E."/>
            <person name="Jarju S."/>
            <person name="Secka A."/>
            <person name="Antonio M."/>
            <person name="Oren A."/>
            <person name="Chaudhuri R.R."/>
            <person name="La Ragione R."/>
            <person name="Hildebrand F."/>
            <person name="Pallen M.J."/>
        </authorList>
    </citation>
    <scope>NUCLEOTIDE SEQUENCE</scope>
    <source>
        <strain evidence="2">11300</strain>
    </source>
</reference>
<evidence type="ECO:0000259" key="1">
    <source>
        <dbReference type="Pfam" id="PF01902"/>
    </source>
</evidence>
<dbReference type="Proteomes" id="UP000824091">
    <property type="component" value="Unassembled WGS sequence"/>
</dbReference>
<dbReference type="Gene3D" id="3.40.50.620">
    <property type="entry name" value="HUPs"/>
    <property type="match status" value="1"/>
</dbReference>
<dbReference type="InterPro" id="IPR002761">
    <property type="entry name" value="Diphthami_syn_dom"/>
</dbReference>
<evidence type="ECO:0000313" key="2">
    <source>
        <dbReference type="EMBL" id="HIU28284.1"/>
    </source>
</evidence>
<dbReference type="EMBL" id="DVMO01000117">
    <property type="protein sequence ID" value="HIU28284.1"/>
    <property type="molecule type" value="Genomic_DNA"/>
</dbReference>
<dbReference type="Gene3D" id="3.90.1490.10">
    <property type="entry name" value="putative n-type atp pyrophosphatase, domain 2"/>
    <property type="match status" value="1"/>
</dbReference>
<dbReference type="CDD" id="cd01994">
    <property type="entry name" value="AANH_PF0828-like"/>
    <property type="match status" value="1"/>
</dbReference>
<dbReference type="SUPFAM" id="SSF52402">
    <property type="entry name" value="Adenine nucleotide alpha hydrolases-like"/>
    <property type="match status" value="1"/>
</dbReference>
<comment type="caution">
    <text evidence="2">The sequence shown here is derived from an EMBL/GenBank/DDBJ whole genome shotgun (WGS) entry which is preliminary data.</text>
</comment>
<evidence type="ECO:0000313" key="3">
    <source>
        <dbReference type="Proteomes" id="UP000824091"/>
    </source>
</evidence>
<proteinExistence type="predicted"/>
<organism evidence="2 3">
    <name type="scientific">Candidatus Fimisoma avicola</name>
    <dbReference type="NCBI Taxonomy" id="2840826"/>
    <lineage>
        <taxon>Bacteria</taxon>
        <taxon>Bacillati</taxon>
        <taxon>Bacillota</taxon>
        <taxon>Clostridia</taxon>
        <taxon>Eubacteriales</taxon>
        <taxon>Candidatus Fimisoma</taxon>
    </lineage>
</organism>
<gene>
    <name evidence="2" type="ORF">IAD16_07895</name>
</gene>
<dbReference type="Pfam" id="PF01902">
    <property type="entry name" value="Diphthami_syn_2"/>
    <property type="match status" value="1"/>
</dbReference>
<dbReference type="InterPro" id="IPR014729">
    <property type="entry name" value="Rossmann-like_a/b/a_fold"/>
</dbReference>
<feature type="domain" description="Diphthamide synthase" evidence="1">
    <location>
        <begin position="1"/>
        <end position="212"/>
    </location>
</feature>
<dbReference type="PANTHER" id="PTHR12196">
    <property type="entry name" value="DOMAIN OF UNKNOWN FUNCTION 71 DUF71 -CONTAINING PROTEIN"/>
    <property type="match status" value="1"/>
</dbReference>
<protein>
    <submittedName>
        <fullName evidence="2">Diphthine--ammonia ligase</fullName>
        <ecNumber evidence="2">6.3.1.14</ecNumber>
    </submittedName>
</protein>